<protein>
    <submittedName>
        <fullName evidence="2">Uncharacterized protein</fullName>
    </submittedName>
</protein>
<feature type="chain" id="PRO_5014459947" evidence="1">
    <location>
        <begin position="28"/>
        <end position="115"/>
    </location>
</feature>
<evidence type="ECO:0000256" key="1">
    <source>
        <dbReference type="SAM" id="SignalP"/>
    </source>
</evidence>
<dbReference type="OMA" id="PWMWVIT"/>
<dbReference type="GeneTree" id="ENSGT00910000146972"/>
<reference evidence="2" key="2">
    <citation type="submission" date="2025-09" db="UniProtKB">
        <authorList>
            <consortium name="Ensembl"/>
        </authorList>
    </citation>
    <scope>IDENTIFICATION</scope>
</reference>
<name>A0A2K5XUH6_MANLE</name>
<organism evidence="2 3">
    <name type="scientific">Mandrillus leucophaeus</name>
    <name type="common">Drill</name>
    <name type="synonym">Papio leucophaeus</name>
    <dbReference type="NCBI Taxonomy" id="9568"/>
    <lineage>
        <taxon>Eukaryota</taxon>
        <taxon>Metazoa</taxon>
        <taxon>Chordata</taxon>
        <taxon>Craniata</taxon>
        <taxon>Vertebrata</taxon>
        <taxon>Euteleostomi</taxon>
        <taxon>Mammalia</taxon>
        <taxon>Eutheria</taxon>
        <taxon>Euarchontoglires</taxon>
        <taxon>Primates</taxon>
        <taxon>Haplorrhini</taxon>
        <taxon>Catarrhini</taxon>
        <taxon>Cercopithecidae</taxon>
        <taxon>Cercopithecinae</taxon>
        <taxon>Mandrillus</taxon>
    </lineage>
</organism>
<keyword evidence="3" id="KW-1185">Reference proteome</keyword>
<dbReference type="AlphaFoldDB" id="A0A2K5XUH6"/>
<proteinExistence type="predicted"/>
<keyword evidence="1" id="KW-0732">Signal</keyword>
<reference evidence="2" key="1">
    <citation type="submission" date="2025-08" db="UniProtKB">
        <authorList>
            <consortium name="Ensembl"/>
        </authorList>
    </citation>
    <scope>IDENTIFICATION</scope>
</reference>
<sequence>MVGSWPARKASLLCICAVLALPWRTLGWPVILARRPGAWVPSWKGTSYTPQPHFPTNFYMPWENLLHSGCSLLLFQQCPALLINLRLAPHALPMLVRPDGLLEPAGPWMWVITVF</sequence>
<evidence type="ECO:0000313" key="2">
    <source>
        <dbReference type="Ensembl" id="ENSMLEP00000006947.1"/>
    </source>
</evidence>
<dbReference type="Ensembl" id="ENSMLET00000030210.1">
    <property type="protein sequence ID" value="ENSMLEP00000006947.1"/>
    <property type="gene ID" value="ENSMLEG00000027404.1"/>
</dbReference>
<accession>A0A2K5XUH6</accession>
<dbReference type="Proteomes" id="UP000233140">
    <property type="component" value="Unassembled WGS sequence"/>
</dbReference>
<feature type="signal peptide" evidence="1">
    <location>
        <begin position="1"/>
        <end position="27"/>
    </location>
</feature>
<evidence type="ECO:0000313" key="3">
    <source>
        <dbReference type="Proteomes" id="UP000233140"/>
    </source>
</evidence>